<sequence length="132" mass="14673">MWDKVDFEVFLREVDRWSGLSDDNNSIYHTHIKIRPIQIIGNWKGNKVPSHVGSATASCDLIMGGCLLEAYWTFSTYWPARSTFTQRDGPINELSPPRWRIPAGCPVSSISGRLATGGGDLRPPIASSINLK</sequence>
<protein>
    <submittedName>
        <fullName evidence="1">Uncharacterized protein</fullName>
    </submittedName>
</protein>
<comment type="caution">
    <text evidence="1">The sequence shown here is derived from an EMBL/GenBank/DDBJ whole genome shotgun (WGS) entry which is preliminary data.</text>
</comment>
<gene>
    <name evidence="1" type="ORF">Fcan01_07076</name>
</gene>
<dbReference type="Proteomes" id="UP000198287">
    <property type="component" value="Unassembled WGS sequence"/>
</dbReference>
<proteinExistence type="predicted"/>
<accession>A0A226EJU6</accession>
<dbReference type="EMBL" id="LNIX01000003">
    <property type="protein sequence ID" value="OXA57912.1"/>
    <property type="molecule type" value="Genomic_DNA"/>
</dbReference>
<keyword evidence="2" id="KW-1185">Reference proteome</keyword>
<evidence type="ECO:0000313" key="2">
    <source>
        <dbReference type="Proteomes" id="UP000198287"/>
    </source>
</evidence>
<evidence type="ECO:0000313" key="1">
    <source>
        <dbReference type="EMBL" id="OXA57912.1"/>
    </source>
</evidence>
<organism evidence="1 2">
    <name type="scientific">Folsomia candida</name>
    <name type="common">Springtail</name>
    <dbReference type="NCBI Taxonomy" id="158441"/>
    <lineage>
        <taxon>Eukaryota</taxon>
        <taxon>Metazoa</taxon>
        <taxon>Ecdysozoa</taxon>
        <taxon>Arthropoda</taxon>
        <taxon>Hexapoda</taxon>
        <taxon>Collembola</taxon>
        <taxon>Entomobryomorpha</taxon>
        <taxon>Isotomoidea</taxon>
        <taxon>Isotomidae</taxon>
        <taxon>Proisotominae</taxon>
        <taxon>Folsomia</taxon>
    </lineage>
</organism>
<reference evidence="1 2" key="1">
    <citation type="submission" date="2015-12" db="EMBL/GenBank/DDBJ databases">
        <title>The genome of Folsomia candida.</title>
        <authorList>
            <person name="Faddeeva A."/>
            <person name="Derks M.F."/>
            <person name="Anvar Y."/>
            <person name="Smit S."/>
            <person name="Van Straalen N."/>
            <person name="Roelofs D."/>
        </authorList>
    </citation>
    <scope>NUCLEOTIDE SEQUENCE [LARGE SCALE GENOMIC DNA]</scope>
    <source>
        <strain evidence="1 2">VU population</strain>
        <tissue evidence="1">Whole body</tissue>
    </source>
</reference>
<name>A0A226EJU6_FOLCA</name>
<dbReference type="AlphaFoldDB" id="A0A226EJU6"/>